<dbReference type="AlphaFoldDB" id="A0A0V0R5V0"/>
<proteinExistence type="predicted"/>
<organism evidence="1 2">
    <name type="scientific">Pseudocohnilembus persalinus</name>
    <name type="common">Ciliate</name>
    <dbReference type="NCBI Taxonomy" id="266149"/>
    <lineage>
        <taxon>Eukaryota</taxon>
        <taxon>Sar</taxon>
        <taxon>Alveolata</taxon>
        <taxon>Ciliophora</taxon>
        <taxon>Intramacronucleata</taxon>
        <taxon>Oligohymenophorea</taxon>
        <taxon>Scuticociliatia</taxon>
        <taxon>Philasterida</taxon>
        <taxon>Pseudocohnilembidae</taxon>
        <taxon>Pseudocohnilembus</taxon>
    </lineage>
</organism>
<dbReference type="Proteomes" id="UP000054937">
    <property type="component" value="Unassembled WGS sequence"/>
</dbReference>
<evidence type="ECO:0000313" key="1">
    <source>
        <dbReference type="EMBL" id="KRX09851.1"/>
    </source>
</evidence>
<gene>
    <name evidence="1" type="ORF">PPERSA_02723</name>
</gene>
<dbReference type="EMBL" id="LDAU01000044">
    <property type="protein sequence ID" value="KRX09851.1"/>
    <property type="molecule type" value="Genomic_DNA"/>
</dbReference>
<comment type="caution">
    <text evidence="1">The sequence shown here is derived from an EMBL/GenBank/DDBJ whole genome shotgun (WGS) entry which is preliminary data.</text>
</comment>
<sequence>MSNICPIHQKKYLTLNWKGDKNNLLQCILCGLSDQNGDLNFKIVLEDLLNDEMKLSQLYNWPPLENRDQYKYIQEMFKFAESNFQNENFMNHYVQTQIDEYFEEKQDQILKKLMQIQKEVKIKFENFILKINQNSQQQTSQKPSHFINQFNQNQIRQNIQQYLNGEQNLDNLFNFIKEYKENQFKEFEKQAHQSYKKFKELQQSLKIFKIDMKNLYTPLMEYDTYILQKADIKFTPKSNQILEKENQTFIFKKTVNYQGGFFGEQIQQNVLCQSSSLKNFSYYKFIVNFDFKSQIKKLQLTISLDANNNLDQPNYNQNNNIQLQQLQRKNNNNFLSQQQSFGNQMNRNNQQQQSIIQYYQNKELILIIEYDKIQQQLTINDGENLFSKSCKINYLFQDPVLYISLQNQGIEDVILNIQSVSTIF</sequence>
<name>A0A0V0R5V0_PSEPJ</name>
<dbReference type="InParanoid" id="A0A0V0R5V0"/>
<evidence type="ECO:0000313" key="2">
    <source>
        <dbReference type="Proteomes" id="UP000054937"/>
    </source>
</evidence>
<keyword evidence="2" id="KW-1185">Reference proteome</keyword>
<accession>A0A0V0R5V0</accession>
<reference evidence="1 2" key="1">
    <citation type="journal article" date="2015" name="Sci. Rep.">
        <title>Genome of the facultative scuticociliatosis pathogen Pseudocohnilembus persalinus provides insight into its virulence through horizontal gene transfer.</title>
        <authorList>
            <person name="Xiong J."/>
            <person name="Wang G."/>
            <person name="Cheng J."/>
            <person name="Tian M."/>
            <person name="Pan X."/>
            <person name="Warren A."/>
            <person name="Jiang C."/>
            <person name="Yuan D."/>
            <person name="Miao W."/>
        </authorList>
    </citation>
    <scope>NUCLEOTIDE SEQUENCE [LARGE SCALE GENOMIC DNA]</scope>
    <source>
        <strain evidence="1">36N120E</strain>
    </source>
</reference>
<protein>
    <submittedName>
        <fullName evidence="1">Uncharacterized protein</fullName>
    </submittedName>
</protein>